<evidence type="ECO:0000259" key="3">
    <source>
        <dbReference type="PROSITE" id="PS50103"/>
    </source>
</evidence>
<proteinExistence type="predicted"/>
<evidence type="ECO:0000256" key="2">
    <source>
        <dbReference type="SAM" id="MobiDB-lite"/>
    </source>
</evidence>
<dbReference type="PROSITE" id="PS50103">
    <property type="entry name" value="ZF_C3H1"/>
    <property type="match status" value="1"/>
</dbReference>
<sequence length="309" mass="34180">MGKCSGLKGGGHHRKAIDVADKKRNEKKNRKKEQEAAGKRAIALQEILSGKLGSAHQDCDIYLQVDNSSNATELCRAHFRFEDCSNRRCKFSHEHSIAEALQNVMSGSSNGEDGDDTPTIPALQCLPGIIGGGARKRRQRSRWKQPSSGNKSEVEDGISSLSLHTPSPLENALLEGSLVNTIVAYLESNEDVVNLALSCRYLHDLVLIGGSGTDIEEGCQDVQRRKQQAKEAKLLERNQALLKSKGVGVSLRYVVSYIVKKNSKKNKNRKSDTASNTRKRPMLVYDYENPHVFRAFRESVAGSFDDIEN</sequence>
<name>A0A7S2Q2A2_9STRA</name>
<feature type="region of interest" description="Disordered" evidence="2">
    <location>
        <begin position="1"/>
        <end position="38"/>
    </location>
</feature>
<feature type="region of interest" description="Disordered" evidence="2">
    <location>
        <begin position="129"/>
        <end position="159"/>
    </location>
</feature>
<keyword evidence="1" id="KW-0862">Zinc</keyword>
<feature type="domain" description="C3H1-type" evidence="3">
    <location>
        <begin position="69"/>
        <end position="96"/>
    </location>
</feature>
<evidence type="ECO:0000256" key="1">
    <source>
        <dbReference type="PROSITE-ProRule" id="PRU00723"/>
    </source>
</evidence>
<accession>A0A7S2Q2A2</accession>
<keyword evidence="1" id="KW-0479">Metal-binding</keyword>
<feature type="zinc finger region" description="C3H1-type" evidence="1">
    <location>
        <begin position="69"/>
        <end position="96"/>
    </location>
</feature>
<gene>
    <name evidence="4" type="ORF">SMAR0320_LOCUS22980</name>
</gene>
<dbReference type="InterPro" id="IPR000571">
    <property type="entry name" value="Znf_CCCH"/>
</dbReference>
<dbReference type="GO" id="GO:0008270">
    <property type="term" value="F:zinc ion binding"/>
    <property type="evidence" value="ECO:0007669"/>
    <property type="project" value="UniProtKB-KW"/>
</dbReference>
<dbReference type="AlphaFoldDB" id="A0A7S2Q2A2"/>
<feature type="compositionally biased region" description="Basic residues" evidence="2">
    <location>
        <begin position="134"/>
        <end position="143"/>
    </location>
</feature>
<reference evidence="4" key="1">
    <citation type="submission" date="2021-01" db="EMBL/GenBank/DDBJ databases">
        <authorList>
            <person name="Corre E."/>
            <person name="Pelletier E."/>
            <person name="Niang G."/>
            <person name="Scheremetjew M."/>
            <person name="Finn R."/>
            <person name="Kale V."/>
            <person name="Holt S."/>
            <person name="Cochrane G."/>
            <person name="Meng A."/>
            <person name="Brown T."/>
            <person name="Cohen L."/>
        </authorList>
    </citation>
    <scope>NUCLEOTIDE SEQUENCE</scope>
    <source>
        <strain evidence="4">SM1012Den-03</strain>
    </source>
</reference>
<dbReference type="EMBL" id="HBGZ01032164">
    <property type="protein sequence ID" value="CAD9630639.1"/>
    <property type="molecule type" value="Transcribed_RNA"/>
</dbReference>
<keyword evidence="1" id="KW-0863">Zinc-finger</keyword>
<evidence type="ECO:0000313" key="4">
    <source>
        <dbReference type="EMBL" id="CAD9630639.1"/>
    </source>
</evidence>
<organism evidence="4">
    <name type="scientific">Skeletonema marinoi</name>
    <dbReference type="NCBI Taxonomy" id="267567"/>
    <lineage>
        <taxon>Eukaryota</taxon>
        <taxon>Sar</taxon>
        <taxon>Stramenopiles</taxon>
        <taxon>Ochrophyta</taxon>
        <taxon>Bacillariophyta</taxon>
        <taxon>Coscinodiscophyceae</taxon>
        <taxon>Thalassiosirophycidae</taxon>
        <taxon>Thalassiosirales</taxon>
        <taxon>Skeletonemataceae</taxon>
        <taxon>Skeletonema</taxon>
        <taxon>Skeletonema marinoi-dohrnii complex</taxon>
    </lineage>
</organism>
<protein>
    <recommendedName>
        <fullName evidence="3">C3H1-type domain-containing protein</fullName>
    </recommendedName>
</protein>